<evidence type="ECO:0000256" key="4">
    <source>
        <dbReference type="ARBA" id="ARBA00022821"/>
    </source>
</evidence>
<dbReference type="FunFam" id="3.40.50.300:FF:001091">
    <property type="entry name" value="Probable disease resistance protein At1g61300"/>
    <property type="match status" value="1"/>
</dbReference>
<dbReference type="OrthoDB" id="1733640at2759"/>
<dbReference type="PANTHER" id="PTHR36766:SF40">
    <property type="entry name" value="DISEASE RESISTANCE PROTEIN RGA3"/>
    <property type="match status" value="1"/>
</dbReference>
<dbReference type="eggNOG" id="KOG4658">
    <property type="taxonomic scope" value="Eukaryota"/>
</dbReference>
<evidence type="ECO:0000259" key="8">
    <source>
        <dbReference type="Pfam" id="PF23559"/>
    </source>
</evidence>
<dbReference type="Pfam" id="PF00931">
    <property type="entry name" value="NB-ARC"/>
    <property type="match status" value="1"/>
</dbReference>
<dbReference type="GO" id="GO:0005524">
    <property type="term" value="F:ATP binding"/>
    <property type="evidence" value="ECO:0007669"/>
    <property type="project" value="UniProtKB-KW"/>
</dbReference>
<organism evidence="10 11">
    <name type="scientific">Phaseolus vulgaris</name>
    <name type="common">Kidney bean</name>
    <name type="synonym">French bean</name>
    <dbReference type="NCBI Taxonomy" id="3885"/>
    <lineage>
        <taxon>Eukaryota</taxon>
        <taxon>Viridiplantae</taxon>
        <taxon>Streptophyta</taxon>
        <taxon>Embryophyta</taxon>
        <taxon>Tracheophyta</taxon>
        <taxon>Spermatophyta</taxon>
        <taxon>Magnoliopsida</taxon>
        <taxon>eudicotyledons</taxon>
        <taxon>Gunneridae</taxon>
        <taxon>Pentapetalae</taxon>
        <taxon>rosids</taxon>
        <taxon>fabids</taxon>
        <taxon>Fabales</taxon>
        <taxon>Fabaceae</taxon>
        <taxon>Papilionoideae</taxon>
        <taxon>50 kb inversion clade</taxon>
        <taxon>NPAAA clade</taxon>
        <taxon>indigoferoid/millettioid clade</taxon>
        <taxon>Phaseoleae</taxon>
        <taxon>Phaseolus</taxon>
    </lineage>
</organism>
<dbReference type="Proteomes" id="UP000000226">
    <property type="component" value="Chromosome 11"/>
</dbReference>
<keyword evidence="1" id="KW-0433">Leucine-rich repeat</keyword>
<sequence length="1189" mass="136437">MAAELVGGALLSAFLQVAFDRLASPQVLEFFRGRKLDQKLLKKLKWKLRSIDALADDADLQQFINKRVKAWLADVKDALFEAEDLLDEIYEFSMRIVEDESQRTDNKVWNLNFPISSVSFFNSENEIETRIAQVLDDLDELANEGSRLGLKEASVDRVGVGSGSNSKVSQKFSSTSFLSERDDIYGRDDDKDIIFNWLAPHTRTGNKLLILSIVGMGGLGKTTLAQHVYHDQRIEGTFDIKAWVCVLDDFDVFKVTRTILEAITRSTDDSRNLEMVQGRLRDILSGKRFLLVLDDVWNESRSRWEQMQKALDSGAHGSRILVTTRSKKVALSMHSDEHHLKELQEDYCWQLFAKHVFQNDTQPNTDCKEIGMKIVEKCRGLPLALKTMGSLLYNKPSVSEWKNVLESEIWELEDSDVIPALALSYNHLPSHLKRCFGYCALFPKDYDFDKKCLIQLWIAENFVQCHPHAKKSPEDIGEQYFNDLLSRSFFQQSNRYKTCFVMHDLLNDLAKYVCEDVCFRLGVDKAKGIPKTTRHFTFANNYVEYFDGFGSVHDVERLHTFMPTDWSWHCKMSIDDLFSKFKFLRVLSVSNCSNLTKVPDSVGNLKHLRSLDLSNTHIERLPESTCSLYNLKILKLNNCALFKELPSNLHKLTNLRRLEFMDTEVTKVPEHLGKLKNLQVLMSSFDVGRSKEFSIQQLGQLDMHGRLSIGELQNIENPSDAEAVDLKNKTHLLELKLEWNRDQDPVDSLKERDVNVIENLQPSKHLEKLSISQYDGTKFPTWFGDHSLLNMVSLSLFQCKYCQYLPSLGHLPFLKDLTISGLDGVVSIDADFYTSSSCSFPSLETLKFSRMKGWEKWECETMGGAFPRLQHLAIHYCPKLKDHLPVQILHFETLYIRHCKQLLGNDGMLKMNGKEVTIYQVHNMEEWFVEWIGKMISHDSLEDLKVYSCPNMNIPMSRQYDFLVTLTINDSCDSLTTFAIDFFPTLRSLYLRNCCNLQVILQVHAHTQLQDLTISDCPRFESLPERIHILLPCLEFLSIRDCPKVDSFSDGYLPSNIKRMYLTNSSKLIVSLKGSFGDNSSLEALFIGNLDVQSFPDEGFLPISLTSLRIYDFQNLEKLDYKGLCHLSSLKELFLVNCPRLQCLPDEGLPKSISYLTISGNCPLLRERCQQPGGQDWRTIAHVQNLSIL</sequence>
<dbReference type="Pfam" id="PF23559">
    <property type="entry name" value="WHD_DRP"/>
    <property type="match status" value="1"/>
</dbReference>
<dbReference type="PRINTS" id="PR00364">
    <property type="entry name" value="DISEASERSIST"/>
</dbReference>
<keyword evidence="5" id="KW-0067">ATP-binding</keyword>
<keyword evidence="3" id="KW-0547">Nucleotide-binding</keyword>
<keyword evidence="4" id="KW-0611">Plant defense</keyword>
<dbReference type="Gene3D" id="3.80.10.10">
    <property type="entry name" value="Ribonuclease Inhibitor"/>
    <property type="match status" value="3"/>
</dbReference>
<dbReference type="InterPro" id="IPR032675">
    <property type="entry name" value="LRR_dom_sf"/>
</dbReference>
<feature type="domain" description="Disease resistance N-terminal" evidence="7">
    <location>
        <begin position="11"/>
        <end position="89"/>
    </location>
</feature>
<feature type="domain" description="Disease resistance protein winged helix" evidence="8">
    <location>
        <begin position="441"/>
        <end position="510"/>
    </location>
</feature>
<evidence type="ECO:0000313" key="10">
    <source>
        <dbReference type="EMBL" id="ESW05650.1"/>
    </source>
</evidence>
<evidence type="ECO:0008006" key="12">
    <source>
        <dbReference type="Google" id="ProtNLM"/>
    </source>
</evidence>
<dbReference type="SMR" id="V7AK83"/>
<evidence type="ECO:0000259" key="9">
    <source>
        <dbReference type="Pfam" id="PF25019"/>
    </source>
</evidence>
<name>V7AK83_PHAVU</name>
<dbReference type="AlphaFoldDB" id="V7AK83"/>
<dbReference type="InterPro" id="IPR001611">
    <property type="entry name" value="Leu-rich_rpt"/>
</dbReference>
<evidence type="ECO:0000256" key="1">
    <source>
        <dbReference type="ARBA" id="ARBA00022614"/>
    </source>
</evidence>
<evidence type="ECO:0000259" key="6">
    <source>
        <dbReference type="Pfam" id="PF00931"/>
    </source>
</evidence>
<evidence type="ECO:0000256" key="3">
    <source>
        <dbReference type="ARBA" id="ARBA00022741"/>
    </source>
</evidence>
<dbReference type="SUPFAM" id="SSF52058">
    <property type="entry name" value="L domain-like"/>
    <property type="match status" value="2"/>
</dbReference>
<dbReference type="Gene3D" id="3.40.50.300">
    <property type="entry name" value="P-loop containing nucleotide triphosphate hydrolases"/>
    <property type="match status" value="1"/>
</dbReference>
<dbReference type="Pfam" id="PF18052">
    <property type="entry name" value="Rx_N"/>
    <property type="match status" value="1"/>
</dbReference>
<dbReference type="InterPro" id="IPR042197">
    <property type="entry name" value="Apaf_helical"/>
</dbReference>
<dbReference type="FunFam" id="1.10.10.10:FF:000322">
    <property type="entry name" value="Probable disease resistance protein At1g63360"/>
    <property type="match status" value="1"/>
</dbReference>
<gene>
    <name evidence="10" type="ORF">PHAVU_011G198000g</name>
</gene>
<reference evidence="11" key="1">
    <citation type="journal article" date="2014" name="Nat. Genet.">
        <title>A reference genome for common bean and genome-wide analysis of dual domestications.</title>
        <authorList>
            <person name="Schmutz J."/>
            <person name="McClean P.E."/>
            <person name="Mamidi S."/>
            <person name="Wu G.A."/>
            <person name="Cannon S.B."/>
            <person name="Grimwood J."/>
            <person name="Jenkins J."/>
            <person name="Shu S."/>
            <person name="Song Q."/>
            <person name="Chavarro C."/>
            <person name="Torres-Torres M."/>
            <person name="Geffroy V."/>
            <person name="Moghaddam S.M."/>
            <person name="Gao D."/>
            <person name="Abernathy B."/>
            <person name="Barry K."/>
            <person name="Blair M."/>
            <person name="Brick M.A."/>
            <person name="Chovatia M."/>
            <person name="Gepts P."/>
            <person name="Goodstein D.M."/>
            <person name="Gonzales M."/>
            <person name="Hellsten U."/>
            <person name="Hyten D.L."/>
            <person name="Jia G."/>
            <person name="Kelly J.D."/>
            <person name="Kudrna D."/>
            <person name="Lee R."/>
            <person name="Richard M.M."/>
            <person name="Miklas P.N."/>
            <person name="Osorno J.M."/>
            <person name="Rodrigues J."/>
            <person name="Thareau V."/>
            <person name="Urrea C.A."/>
            <person name="Wang M."/>
            <person name="Yu Y."/>
            <person name="Zhang M."/>
            <person name="Wing R.A."/>
            <person name="Cregan P.B."/>
            <person name="Rokhsar D.S."/>
            <person name="Jackson S.A."/>
        </authorList>
    </citation>
    <scope>NUCLEOTIDE SEQUENCE [LARGE SCALE GENOMIC DNA]</scope>
    <source>
        <strain evidence="11">cv. G19833</strain>
    </source>
</reference>
<feature type="domain" description="R13L1/DRL21-like LRR repeat region" evidence="9">
    <location>
        <begin position="695"/>
        <end position="821"/>
    </location>
</feature>
<proteinExistence type="predicted"/>
<dbReference type="GO" id="GO:0051707">
    <property type="term" value="P:response to other organism"/>
    <property type="evidence" value="ECO:0007669"/>
    <property type="project" value="UniProtKB-ARBA"/>
</dbReference>
<keyword evidence="2" id="KW-0677">Repeat</keyword>
<dbReference type="OMA" id="QLWIAEN"/>
<dbReference type="InterPro" id="IPR027417">
    <property type="entry name" value="P-loop_NTPase"/>
</dbReference>
<dbReference type="SUPFAM" id="SSF52540">
    <property type="entry name" value="P-loop containing nucleoside triphosphate hydrolases"/>
    <property type="match status" value="1"/>
</dbReference>
<dbReference type="Pfam" id="PF25019">
    <property type="entry name" value="LRR_R13L1-DRL21"/>
    <property type="match status" value="1"/>
</dbReference>
<dbReference type="InterPro" id="IPR056789">
    <property type="entry name" value="LRR_R13L1-DRL21"/>
</dbReference>
<evidence type="ECO:0000256" key="2">
    <source>
        <dbReference type="ARBA" id="ARBA00022737"/>
    </source>
</evidence>
<keyword evidence="11" id="KW-1185">Reference proteome</keyword>
<dbReference type="PROSITE" id="PS51450">
    <property type="entry name" value="LRR"/>
    <property type="match status" value="1"/>
</dbReference>
<dbReference type="InterPro" id="IPR058922">
    <property type="entry name" value="WHD_DRP"/>
</dbReference>
<dbReference type="Gene3D" id="1.20.5.4130">
    <property type="match status" value="1"/>
</dbReference>
<dbReference type="InterPro" id="IPR002182">
    <property type="entry name" value="NB-ARC"/>
</dbReference>
<dbReference type="Gene3D" id="1.10.10.10">
    <property type="entry name" value="Winged helix-like DNA-binding domain superfamily/Winged helix DNA-binding domain"/>
    <property type="match status" value="1"/>
</dbReference>
<dbReference type="PANTHER" id="PTHR36766">
    <property type="entry name" value="PLANT BROAD-SPECTRUM MILDEW RESISTANCE PROTEIN RPW8"/>
    <property type="match status" value="1"/>
</dbReference>
<dbReference type="Gramene" id="ESW05650">
    <property type="protein sequence ID" value="ESW05650"/>
    <property type="gene ID" value="PHAVU_011G198000g"/>
</dbReference>
<evidence type="ECO:0000256" key="5">
    <source>
        <dbReference type="ARBA" id="ARBA00022840"/>
    </source>
</evidence>
<feature type="domain" description="NB-ARC" evidence="6">
    <location>
        <begin position="189"/>
        <end position="361"/>
    </location>
</feature>
<dbReference type="FunFam" id="1.10.8.430:FF:000003">
    <property type="entry name" value="Probable disease resistance protein At5g66910"/>
    <property type="match status" value="1"/>
</dbReference>
<evidence type="ECO:0000259" key="7">
    <source>
        <dbReference type="Pfam" id="PF18052"/>
    </source>
</evidence>
<protein>
    <recommendedName>
        <fullName evidence="12">Disease resistance RPP13-like protein 1</fullName>
    </recommendedName>
</protein>
<evidence type="ECO:0000313" key="11">
    <source>
        <dbReference type="Proteomes" id="UP000000226"/>
    </source>
</evidence>
<dbReference type="GO" id="GO:0043531">
    <property type="term" value="F:ADP binding"/>
    <property type="evidence" value="ECO:0007669"/>
    <property type="project" value="InterPro"/>
</dbReference>
<dbReference type="InterPro" id="IPR036388">
    <property type="entry name" value="WH-like_DNA-bd_sf"/>
</dbReference>
<dbReference type="EMBL" id="CM002298">
    <property type="protein sequence ID" value="ESW05650.1"/>
    <property type="molecule type" value="Genomic_DNA"/>
</dbReference>
<dbReference type="GO" id="GO:0006952">
    <property type="term" value="P:defense response"/>
    <property type="evidence" value="ECO:0007669"/>
    <property type="project" value="UniProtKB-KW"/>
</dbReference>
<dbReference type="InterPro" id="IPR041118">
    <property type="entry name" value="Rx_N"/>
</dbReference>
<dbReference type="Gene3D" id="1.10.8.430">
    <property type="entry name" value="Helical domain of apoptotic protease-activating factors"/>
    <property type="match status" value="1"/>
</dbReference>
<accession>V7AK83</accession>